<protein>
    <submittedName>
        <fullName evidence="2">Uncharacterized protein</fullName>
    </submittedName>
</protein>
<organism evidence="2 3">
    <name type="scientific">Oryza sativa subsp. indica</name>
    <name type="common">Rice</name>
    <dbReference type="NCBI Taxonomy" id="39946"/>
    <lineage>
        <taxon>Eukaryota</taxon>
        <taxon>Viridiplantae</taxon>
        <taxon>Streptophyta</taxon>
        <taxon>Embryophyta</taxon>
        <taxon>Tracheophyta</taxon>
        <taxon>Spermatophyta</taxon>
        <taxon>Magnoliopsida</taxon>
        <taxon>Liliopsida</taxon>
        <taxon>Poales</taxon>
        <taxon>Poaceae</taxon>
        <taxon>BOP clade</taxon>
        <taxon>Oryzoideae</taxon>
        <taxon>Oryzeae</taxon>
        <taxon>Oryzinae</taxon>
        <taxon>Oryza</taxon>
        <taxon>Oryza sativa</taxon>
    </lineage>
</organism>
<dbReference type="EMBL" id="CM000130">
    <property type="protein sequence ID" value="EAY97620.1"/>
    <property type="molecule type" value="Genomic_DNA"/>
</dbReference>
<evidence type="ECO:0000313" key="3">
    <source>
        <dbReference type="Proteomes" id="UP000007015"/>
    </source>
</evidence>
<dbReference type="Proteomes" id="UP000007015">
    <property type="component" value="Chromosome 5"/>
</dbReference>
<keyword evidence="3" id="KW-1185">Reference proteome</keyword>
<reference evidence="2 3" key="1">
    <citation type="journal article" date="2005" name="PLoS Biol.">
        <title>The genomes of Oryza sativa: a history of duplications.</title>
        <authorList>
            <person name="Yu J."/>
            <person name="Wang J."/>
            <person name="Lin W."/>
            <person name="Li S."/>
            <person name="Li H."/>
            <person name="Zhou J."/>
            <person name="Ni P."/>
            <person name="Dong W."/>
            <person name="Hu S."/>
            <person name="Zeng C."/>
            <person name="Zhang J."/>
            <person name="Zhang Y."/>
            <person name="Li R."/>
            <person name="Xu Z."/>
            <person name="Li S."/>
            <person name="Li X."/>
            <person name="Zheng H."/>
            <person name="Cong L."/>
            <person name="Lin L."/>
            <person name="Yin J."/>
            <person name="Geng J."/>
            <person name="Li G."/>
            <person name="Shi J."/>
            <person name="Liu J."/>
            <person name="Lv H."/>
            <person name="Li J."/>
            <person name="Wang J."/>
            <person name="Deng Y."/>
            <person name="Ran L."/>
            <person name="Shi X."/>
            <person name="Wang X."/>
            <person name="Wu Q."/>
            <person name="Li C."/>
            <person name="Ren X."/>
            <person name="Wang J."/>
            <person name="Wang X."/>
            <person name="Li D."/>
            <person name="Liu D."/>
            <person name="Zhang X."/>
            <person name="Ji Z."/>
            <person name="Zhao W."/>
            <person name="Sun Y."/>
            <person name="Zhang Z."/>
            <person name="Bao J."/>
            <person name="Han Y."/>
            <person name="Dong L."/>
            <person name="Ji J."/>
            <person name="Chen P."/>
            <person name="Wu S."/>
            <person name="Liu J."/>
            <person name="Xiao Y."/>
            <person name="Bu D."/>
            <person name="Tan J."/>
            <person name="Yang L."/>
            <person name="Ye C."/>
            <person name="Zhang J."/>
            <person name="Xu J."/>
            <person name="Zhou Y."/>
            <person name="Yu Y."/>
            <person name="Zhang B."/>
            <person name="Zhuang S."/>
            <person name="Wei H."/>
            <person name="Liu B."/>
            <person name="Lei M."/>
            <person name="Yu H."/>
            <person name="Li Y."/>
            <person name="Xu H."/>
            <person name="Wei S."/>
            <person name="He X."/>
            <person name="Fang L."/>
            <person name="Zhang Z."/>
            <person name="Zhang Y."/>
            <person name="Huang X."/>
            <person name="Su Z."/>
            <person name="Tong W."/>
            <person name="Li J."/>
            <person name="Tong Z."/>
            <person name="Li S."/>
            <person name="Ye J."/>
            <person name="Wang L."/>
            <person name="Fang L."/>
            <person name="Lei T."/>
            <person name="Chen C."/>
            <person name="Chen H."/>
            <person name="Xu Z."/>
            <person name="Li H."/>
            <person name="Huang H."/>
            <person name="Zhang F."/>
            <person name="Xu H."/>
            <person name="Li N."/>
            <person name="Zhao C."/>
            <person name="Li S."/>
            <person name="Dong L."/>
            <person name="Huang Y."/>
            <person name="Li L."/>
            <person name="Xi Y."/>
            <person name="Qi Q."/>
            <person name="Li W."/>
            <person name="Zhang B."/>
            <person name="Hu W."/>
            <person name="Zhang Y."/>
            <person name="Tian X."/>
            <person name="Jiao Y."/>
            <person name="Liang X."/>
            <person name="Jin J."/>
            <person name="Gao L."/>
            <person name="Zheng W."/>
            <person name="Hao B."/>
            <person name="Liu S."/>
            <person name="Wang W."/>
            <person name="Yuan L."/>
            <person name="Cao M."/>
            <person name="McDermott J."/>
            <person name="Samudrala R."/>
            <person name="Wang J."/>
            <person name="Wong G.K."/>
            <person name="Yang H."/>
        </authorList>
    </citation>
    <scope>NUCLEOTIDE SEQUENCE [LARGE SCALE GENOMIC DNA]</scope>
    <source>
        <strain evidence="3">cv. 93-11</strain>
    </source>
</reference>
<dbReference type="HOGENOM" id="CLU_1771147_0_0_1"/>
<dbReference type="Gramene" id="BGIOSGA019651-TA">
    <property type="protein sequence ID" value="BGIOSGA019651-PA"/>
    <property type="gene ID" value="BGIOSGA019651"/>
</dbReference>
<feature type="region of interest" description="Disordered" evidence="1">
    <location>
        <begin position="60"/>
        <end position="93"/>
    </location>
</feature>
<proteinExistence type="predicted"/>
<name>A2Y3G0_ORYSI</name>
<accession>A2Y3G0</accession>
<evidence type="ECO:0000256" key="1">
    <source>
        <dbReference type="SAM" id="MobiDB-lite"/>
    </source>
</evidence>
<sequence>MTFGGRSNNIVQLGREAVVEVRSLGGVAARWLCRHTGGAKLVLIEGEGGGCEDGRCGAPGGGRSSGSLQGRRRQQDTDLVAKAASTHDDGGFSARASHRCTPMRVDDVVLGQLAHLDERCCTWNIRCEHDGGIRAGVVWWGYNGYGA</sequence>
<gene>
    <name evidence="2" type="ORF">OsI_19543</name>
</gene>
<dbReference type="AlphaFoldDB" id="A2Y3G0"/>
<evidence type="ECO:0000313" key="2">
    <source>
        <dbReference type="EMBL" id="EAY97620.1"/>
    </source>
</evidence>